<dbReference type="Proteomes" id="UP000599085">
    <property type="component" value="Unassembled WGS sequence"/>
</dbReference>
<feature type="domain" description="Glycosyltransferase subfamily 4-like N-terminal" evidence="3">
    <location>
        <begin position="98"/>
        <end position="203"/>
    </location>
</feature>
<comment type="caution">
    <text evidence="4">The sequence shown here is derived from an EMBL/GenBank/DDBJ whole genome shotgun (WGS) entry which is preliminary data.</text>
</comment>
<organism evidence="4 5">
    <name type="scientific">Bombella apis</name>
    <dbReference type="NCBI Taxonomy" id="1785988"/>
    <lineage>
        <taxon>Bacteria</taxon>
        <taxon>Pseudomonadati</taxon>
        <taxon>Pseudomonadota</taxon>
        <taxon>Alphaproteobacteria</taxon>
        <taxon>Acetobacterales</taxon>
        <taxon>Acetobacteraceae</taxon>
        <taxon>Bombella</taxon>
    </lineage>
</organism>
<gene>
    <name evidence="4" type="ORF">IGM82_02315</name>
</gene>
<keyword evidence="5" id="KW-1185">Reference proteome</keyword>
<dbReference type="InterPro" id="IPR028098">
    <property type="entry name" value="Glyco_trans_4-like_N"/>
</dbReference>
<evidence type="ECO:0000313" key="5">
    <source>
        <dbReference type="Proteomes" id="UP000599085"/>
    </source>
</evidence>
<dbReference type="Pfam" id="PF13439">
    <property type="entry name" value="Glyco_transf_4"/>
    <property type="match status" value="1"/>
</dbReference>
<evidence type="ECO:0000259" key="2">
    <source>
        <dbReference type="Pfam" id="PF00534"/>
    </source>
</evidence>
<dbReference type="EMBL" id="JADAQV010000001">
    <property type="protein sequence ID" value="MBE1723250.1"/>
    <property type="molecule type" value="Genomic_DNA"/>
</dbReference>
<dbReference type="Pfam" id="PF00534">
    <property type="entry name" value="Glycos_transf_1"/>
    <property type="match status" value="1"/>
</dbReference>
<sequence length="399" mass="45035">MDNSFLSSHRSHSTIWFDGRNIGRRNGTGVQYYAINHSNVTRELGYSTAWLLESMEGYSSLSIVSRIIAALLSRAPTISNMFQSVWGDAFLANDLYRVAHLHYRYHKRLLRLTPLSPPDIMHWTYPLPLFMEGCQNVVTIHDIIPLTHPSLTGIDPTRFRRILSSLIESPVHFVAVSETVRNQIINLLSVHPDRITTLYQPVEFSKQVRNSISNAPRIAPADSFVFYGRIEHRKNIERLLEAHALSGTKTPLILIGPDGDDRPNYKPYGSSSQVIRLPWSNRFSLLRTLQESKALLFPSLAEGFGLPIIEAMSLGVPVLTSRGGVTEEISGDAAMLCDATNIVEMANCINILDQLSENDKKRMIKAGLERAKFFSSNLYKRNISSFYEKIKIYPSNTIL</sequence>
<evidence type="ECO:0000256" key="1">
    <source>
        <dbReference type="ARBA" id="ARBA00022679"/>
    </source>
</evidence>
<evidence type="ECO:0000313" key="4">
    <source>
        <dbReference type="EMBL" id="MBE1723250.1"/>
    </source>
</evidence>
<dbReference type="InterPro" id="IPR001296">
    <property type="entry name" value="Glyco_trans_1"/>
</dbReference>
<dbReference type="RefSeq" id="WP_192848179.1">
    <property type="nucleotide sequence ID" value="NZ_JAGJTM010000003.1"/>
</dbReference>
<protein>
    <submittedName>
        <fullName evidence="4">Glycosyltransferase family 4 protein</fullName>
    </submittedName>
</protein>
<dbReference type="Gene3D" id="3.40.50.2000">
    <property type="entry name" value="Glycogen Phosphorylase B"/>
    <property type="match status" value="2"/>
</dbReference>
<dbReference type="CDD" id="cd03809">
    <property type="entry name" value="GT4_MtfB-like"/>
    <property type="match status" value="1"/>
</dbReference>
<dbReference type="PANTHER" id="PTHR46401">
    <property type="entry name" value="GLYCOSYLTRANSFERASE WBBK-RELATED"/>
    <property type="match status" value="1"/>
</dbReference>
<proteinExistence type="predicted"/>
<dbReference type="PANTHER" id="PTHR46401:SF2">
    <property type="entry name" value="GLYCOSYLTRANSFERASE WBBK-RELATED"/>
    <property type="match status" value="1"/>
</dbReference>
<name>A0ABR9MN08_9PROT</name>
<dbReference type="SUPFAM" id="SSF53756">
    <property type="entry name" value="UDP-Glycosyltransferase/glycogen phosphorylase"/>
    <property type="match status" value="1"/>
</dbReference>
<accession>A0ABR9MN08</accession>
<keyword evidence="1" id="KW-0808">Transferase</keyword>
<feature type="domain" description="Glycosyl transferase family 1" evidence="2">
    <location>
        <begin position="224"/>
        <end position="367"/>
    </location>
</feature>
<evidence type="ECO:0000259" key="3">
    <source>
        <dbReference type="Pfam" id="PF13439"/>
    </source>
</evidence>
<reference evidence="4 5" key="1">
    <citation type="submission" date="2020-09" db="EMBL/GenBank/DDBJ databases">
        <title>Bombella mellium and Bombella favum sp. nov., two novel species isolated from honey of Apis mellifera.</title>
        <authorList>
            <person name="Hilgarth M."/>
            <person name="Redwitz J."/>
            <person name="Ehrmann M.A."/>
            <person name="Vogel R.F."/>
            <person name="Jakob F."/>
        </authorList>
    </citation>
    <scope>NUCLEOTIDE SEQUENCE [LARGE SCALE GENOMIC DNA]</scope>
    <source>
        <strain evidence="4 5">MRM1</strain>
    </source>
</reference>